<keyword evidence="2" id="KW-1185">Reference proteome</keyword>
<sequence>MLLFSFFGVVAQQNNSAPKKKKIVNKGKFFIYWGWNWANYTNSDIRFKGKDYDFTLSDVRAEDRQTKFSFNDYFNPANITIPQNNYRIGYFFKENYTISIGVDHMKYVMIADQKVKINGNINIGNKKYDGSYKNQDIVLAEDFLRFEHTDGLNYVNVEVKRFDNIDHWFGFKLDNLQINLTEGLGAGVLYPRTDTSLLGKERHDNFHISGWGISAGAGLNITFLKHFYIQADYKIGYINMPDIKTSLSSADSASQSFYFFENTILIGGKFRLF</sequence>
<accession>A0A975H8U4</accession>
<proteinExistence type="predicted"/>
<evidence type="ECO:0000313" key="1">
    <source>
        <dbReference type="EMBL" id="QTE24449.1"/>
    </source>
</evidence>
<dbReference type="Proteomes" id="UP000663920">
    <property type="component" value="Chromosome"/>
</dbReference>
<reference evidence="1 2" key="1">
    <citation type="submission" date="2021-03" db="EMBL/GenBank/DDBJ databases">
        <title>Complete genome of Polaribacter_sp.SM13.</title>
        <authorList>
            <person name="Jeong S.W."/>
            <person name="Bae J.W."/>
        </authorList>
    </citation>
    <scope>NUCLEOTIDE SEQUENCE [LARGE SCALE GENOMIC DNA]</scope>
    <source>
        <strain evidence="1 2">SM13</strain>
    </source>
</reference>
<dbReference type="EMBL" id="CP071869">
    <property type="protein sequence ID" value="QTE24449.1"/>
    <property type="molecule type" value="Genomic_DNA"/>
</dbReference>
<dbReference type="AlphaFoldDB" id="A0A975H8U4"/>
<dbReference type="KEGG" id="pcea:J3359_05505"/>
<evidence type="ECO:0000313" key="2">
    <source>
        <dbReference type="Proteomes" id="UP000663920"/>
    </source>
</evidence>
<organism evidence="1 2">
    <name type="scientific">Polaribacter cellanae</name>
    <dbReference type="NCBI Taxonomy" id="2818493"/>
    <lineage>
        <taxon>Bacteria</taxon>
        <taxon>Pseudomonadati</taxon>
        <taxon>Bacteroidota</taxon>
        <taxon>Flavobacteriia</taxon>
        <taxon>Flavobacteriales</taxon>
        <taxon>Flavobacteriaceae</taxon>
    </lineage>
</organism>
<name>A0A975H8U4_9FLAO</name>
<protein>
    <submittedName>
        <fullName evidence="1">Uncharacterized protein</fullName>
    </submittedName>
</protein>
<gene>
    <name evidence="1" type="ORF">J3359_05505</name>
</gene>